<protein>
    <submittedName>
        <fullName evidence="1">Uncharacterized protein</fullName>
    </submittedName>
</protein>
<name>A0A5P8VYH5_9NOSO</name>
<sequence length="39" mass="4732">MLESYHDNTNELTLWMNLFIRYIDFQSNTFVQAAQVSYQ</sequence>
<keyword evidence="2" id="KW-1185">Reference proteome</keyword>
<dbReference type="Proteomes" id="UP000326678">
    <property type="component" value="Chromosome Gxm1"/>
</dbReference>
<organism evidence="1 2">
    <name type="scientific">Nostoc sphaeroides CCNUC1</name>
    <dbReference type="NCBI Taxonomy" id="2653204"/>
    <lineage>
        <taxon>Bacteria</taxon>
        <taxon>Bacillati</taxon>
        <taxon>Cyanobacteriota</taxon>
        <taxon>Cyanophyceae</taxon>
        <taxon>Nostocales</taxon>
        <taxon>Nostocaceae</taxon>
        <taxon>Nostoc</taxon>
    </lineage>
</organism>
<evidence type="ECO:0000313" key="2">
    <source>
        <dbReference type="Proteomes" id="UP000326678"/>
    </source>
</evidence>
<dbReference type="EMBL" id="CP045226">
    <property type="protein sequence ID" value="QFS45478.1"/>
    <property type="molecule type" value="Genomic_DNA"/>
</dbReference>
<proteinExistence type="predicted"/>
<reference evidence="1 2" key="1">
    <citation type="submission" date="2019-10" db="EMBL/GenBank/DDBJ databases">
        <title>Genomic and transcriptomic insights into the perfect genentic adaptation of a filamentous nitrogen-fixing cyanobacterium to rice fields.</title>
        <authorList>
            <person name="Chen Z."/>
        </authorList>
    </citation>
    <scope>NUCLEOTIDE SEQUENCE [LARGE SCALE GENOMIC DNA]</scope>
    <source>
        <strain evidence="1">CCNUC1</strain>
    </source>
</reference>
<evidence type="ECO:0000313" key="1">
    <source>
        <dbReference type="EMBL" id="QFS45478.1"/>
    </source>
</evidence>
<gene>
    <name evidence="1" type="ORF">GXM_02955</name>
</gene>
<accession>A0A5P8VYH5</accession>
<dbReference type="KEGG" id="nsh:GXM_02955"/>
<dbReference type="AlphaFoldDB" id="A0A5P8VYH5"/>